<comment type="similarity">
    <text evidence="1 4">Belongs to the UDP-glucose/GDP-mannose dehydrogenase family.</text>
</comment>
<dbReference type="AlphaFoldDB" id="A0A840IA17"/>
<dbReference type="Gene3D" id="3.40.50.720">
    <property type="entry name" value="NAD(P)-binding Rossmann-like Domain"/>
    <property type="match status" value="2"/>
</dbReference>
<dbReference type="PIRSF" id="PIRSF000124">
    <property type="entry name" value="UDPglc_GDPman_dh"/>
    <property type="match status" value="1"/>
</dbReference>
<dbReference type="InterPro" id="IPR014026">
    <property type="entry name" value="UDP-Glc/GDP-Man_DH_dimer"/>
</dbReference>
<dbReference type="InterPro" id="IPR036291">
    <property type="entry name" value="NAD(P)-bd_dom_sf"/>
</dbReference>
<comment type="caution">
    <text evidence="7">The sequence shown here is derived from an EMBL/GenBank/DDBJ whole genome shotgun (WGS) entry which is preliminary data.</text>
</comment>
<dbReference type="Proteomes" id="UP000585272">
    <property type="component" value="Unassembled WGS sequence"/>
</dbReference>
<keyword evidence="3" id="KW-0520">NAD</keyword>
<evidence type="ECO:0000259" key="6">
    <source>
        <dbReference type="SMART" id="SM00984"/>
    </source>
</evidence>
<evidence type="ECO:0000256" key="4">
    <source>
        <dbReference type="PIRNR" id="PIRNR000124"/>
    </source>
</evidence>
<dbReference type="PANTHER" id="PTHR43491:SF2">
    <property type="entry name" value="UDP-N-ACETYL-D-MANNOSAMINE DEHYDROGENASE"/>
    <property type="match status" value="1"/>
</dbReference>
<accession>A0A840IA17</accession>
<dbReference type="InterPro" id="IPR014027">
    <property type="entry name" value="UDP-Glc/GDP-Man_DH_C"/>
</dbReference>
<feature type="signal peptide" evidence="5">
    <location>
        <begin position="1"/>
        <end position="19"/>
    </location>
</feature>
<name>A0A840IA17_9ACTN</name>
<dbReference type="GO" id="GO:0051287">
    <property type="term" value="F:NAD binding"/>
    <property type="evidence" value="ECO:0007669"/>
    <property type="project" value="InterPro"/>
</dbReference>
<dbReference type="GO" id="GO:0000271">
    <property type="term" value="P:polysaccharide biosynthetic process"/>
    <property type="evidence" value="ECO:0007669"/>
    <property type="project" value="InterPro"/>
</dbReference>
<feature type="domain" description="UDP-glucose/GDP-mannose dehydrogenase C-terminal" evidence="6">
    <location>
        <begin position="315"/>
        <end position="407"/>
    </location>
</feature>
<gene>
    <name evidence="7" type="ORF">BDZ31_000656</name>
</gene>
<proteinExistence type="inferred from homology"/>
<evidence type="ECO:0000313" key="8">
    <source>
        <dbReference type="Proteomes" id="UP000585272"/>
    </source>
</evidence>
<organism evidence="7 8">
    <name type="scientific">Conexibacter arvalis</name>
    <dbReference type="NCBI Taxonomy" id="912552"/>
    <lineage>
        <taxon>Bacteria</taxon>
        <taxon>Bacillati</taxon>
        <taxon>Actinomycetota</taxon>
        <taxon>Thermoleophilia</taxon>
        <taxon>Solirubrobacterales</taxon>
        <taxon>Conexibacteraceae</taxon>
        <taxon>Conexibacter</taxon>
    </lineage>
</organism>
<dbReference type="Pfam" id="PF00984">
    <property type="entry name" value="UDPG_MGDP_dh"/>
    <property type="match status" value="1"/>
</dbReference>
<keyword evidence="8" id="KW-1185">Reference proteome</keyword>
<evidence type="ECO:0000256" key="5">
    <source>
        <dbReference type="SAM" id="SignalP"/>
    </source>
</evidence>
<dbReference type="SUPFAM" id="SSF52413">
    <property type="entry name" value="UDP-glucose/GDP-mannose dehydrogenase C-terminal domain"/>
    <property type="match status" value="1"/>
</dbReference>
<dbReference type="InterPro" id="IPR017476">
    <property type="entry name" value="UDP-Glc/GDP-Man"/>
</dbReference>
<protein>
    <submittedName>
        <fullName evidence="7">UDP-N-acetyl-D-mannosaminuronic acid dehydrogenase</fullName>
        <ecNumber evidence="7">1.1.1.336</ecNumber>
    </submittedName>
</protein>
<sequence length="423" mass="44107">MRVVVVALGKIGLPLAVHAARAGHEVVGCDVDPEVCAKVNRAEEPFPGETGLKAALEEVVGDGRLRAQTDTTAAVAAGPDLVIAVPPLIVDAQARPDWTILDAVVADVARGLRAGTTVSIETTVPTGTTRGRIAPALAAGSGLEGERDFFCVFSPERVYSGRVFRDLDTYPKLVGGLSAAGETRGVELYRAFIGNGAEVWGMGSAEAAELTKLAETTYRDVNIALANEFARHADALGVDVGRVIDAANSQPFSHIHRPGVAVGGHCIPVYPHFYLQGDAGARLPATAREVNGAMPRYTVDQLAAELGELAGRRVLILGVAYRGGVKETAFSGAFGLHDALAAAGAVPLAADPLYDDGELRALGFEPWDGGAVDGAILQADHDEYRRLAPGDLPGLRALVDGRDALDPAPFRAAGVAVRRIGRP</sequence>
<evidence type="ECO:0000256" key="1">
    <source>
        <dbReference type="ARBA" id="ARBA00006601"/>
    </source>
</evidence>
<evidence type="ECO:0000256" key="3">
    <source>
        <dbReference type="ARBA" id="ARBA00023027"/>
    </source>
</evidence>
<reference evidence="7 8" key="1">
    <citation type="submission" date="2020-08" db="EMBL/GenBank/DDBJ databases">
        <title>Genomic Encyclopedia of Archaeal and Bacterial Type Strains, Phase II (KMG-II): from individual species to whole genera.</title>
        <authorList>
            <person name="Goeker M."/>
        </authorList>
    </citation>
    <scope>NUCLEOTIDE SEQUENCE [LARGE SCALE GENOMIC DNA]</scope>
    <source>
        <strain evidence="7 8">DSM 23288</strain>
    </source>
</reference>
<keyword evidence="5" id="KW-0732">Signal</keyword>
<dbReference type="SMART" id="SM00984">
    <property type="entry name" value="UDPG_MGDP_dh_C"/>
    <property type="match status" value="1"/>
</dbReference>
<dbReference type="SUPFAM" id="SSF51735">
    <property type="entry name" value="NAD(P)-binding Rossmann-fold domains"/>
    <property type="match status" value="1"/>
</dbReference>
<evidence type="ECO:0000256" key="2">
    <source>
        <dbReference type="ARBA" id="ARBA00023002"/>
    </source>
</evidence>
<dbReference type="PIRSF" id="PIRSF500136">
    <property type="entry name" value="UDP_ManNAc_DH"/>
    <property type="match status" value="1"/>
</dbReference>
<dbReference type="Pfam" id="PF03721">
    <property type="entry name" value="UDPG_MGDP_dh_N"/>
    <property type="match status" value="1"/>
</dbReference>
<dbReference type="EMBL" id="JACHNU010000001">
    <property type="protein sequence ID" value="MBB4661083.1"/>
    <property type="molecule type" value="Genomic_DNA"/>
</dbReference>
<keyword evidence="2 7" id="KW-0560">Oxidoreductase</keyword>
<feature type="chain" id="PRO_5032435139" evidence="5">
    <location>
        <begin position="20"/>
        <end position="423"/>
    </location>
</feature>
<evidence type="ECO:0000313" key="7">
    <source>
        <dbReference type="EMBL" id="MBB4661083.1"/>
    </source>
</evidence>
<dbReference type="InterPro" id="IPR028359">
    <property type="entry name" value="UDP_ManNAc/GlcNAc_DH"/>
</dbReference>
<dbReference type="PANTHER" id="PTHR43491">
    <property type="entry name" value="UDP-N-ACETYL-D-MANNOSAMINE DEHYDROGENASE"/>
    <property type="match status" value="1"/>
</dbReference>
<dbReference type="GO" id="GO:0089714">
    <property type="term" value="F:UDP-N-acetyl-D-mannosamine dehydrogenase activity"/>
    <property type="evidence" value="ECO:0007669"/>
    <property type="project" value="UniProtKB-EC"/>
</dbReference>
<dbReference type="EC" id="1.1.1.336" evidence="7"/>
<dbReference type="InterPro" id="IPR036220">
    <property type="entry name" value="UDP-Glc/GDP-Man_DH_C_sf"/>
</dbReference>
<dbReference type="InterPro" id="IPR001732">
    <property type="entry name" value="UDP-Glc/GDP-Man_DH_N"/>
</dbReference>
<dbReference type="GO" id="GO:0016628">
    <property type="term" value="F:oxidoreductase activity, acting on the CH-CH group of donors, NAD or NADP as acceptor"/>
    <property type="evidence" value="ECO:0007669"/>
    <property type="project" value="InterPro"/>
</dbReference>
<dbReference type="NCBIfam" id="TIGR03026">
    <property type="entry name" value="NDP-sugDHase"/>
    <property type="match status" value="1"/>
</dbReference>
<dbReference type="SUPFAM" id="SSF48179">
    <property type="entry name" value="6-phosphogluconate dehydrogenase C-terminal domain-like"/>
    <property type="match status" value="1"/>
</dbReference>
<dbReference type="InterPro" id="IPR008927">
    <property type="entry name" value="6-PGluconate_DH-like_C_sf"/>
</dbReference>
<dbReference type="RefSeq" id="WP_183338943.1">
    <property type="nucleotide sequence ID" value="NZ_JACHNU010000001.1"/>
</dbReference>